<dbReference type="Pfam" id="PF00441">
    <property type="entry name" value="Acyl-CoA_dh_1"/>
    <property type="match status" value="1"/>
</dbReference>
<dbReference type="FunFam" id="2.40.110.10:FF:000002">
    <property type="entry name" value="Acyl-CoA dehydrogenase fadE12"/>
    <property type="match status" value="1"/>
</dbReference>
<dbReference type="InterPro" id="IPR009100">
    <property type="entry name" value="AcylCoA_DH/oxidase_NM_dom_sf"/>
</dbReference>
<comment type="cofactor">
    <cofactor evidence="1 6">
        <name>FAD</name>
        <dbReference type="ChEBI" id="CHEBI:57692"/>
    </cofactor>
</comment>
<dbReference type="GO" id="GO:0033539">
    <property type="term" value="P:fatty acid beta-oxidation using acyl-CoA dehydrogenase"/>
    <property type="evidence" value="ECO:0007669"/>
    <property type="project" value="TreeGrafter"/>
</dbReference>
<dbReference type="InterPro" id="IPR046373">
    <property type="entry name" value="Acyl-CoA_Oxase/DH_mid-dom_sf"/>
</dbReference>
<reference evidence="10 11" key="1">
    <citation type="submission" date="2020-08" db="EMBL/GenBank/DDBJ databases">
        <title>Genomic Encyclopedia of Type Strains, Phase IV (KMG-IV): sequencing the most valuable type-strain genomes for metagenomic binning, comparative biology and taxonomic classification.</title>
        <authorList>
            <person name="Goeker M."/>
        </authorList>
    </citation>
    <scope>NUCLEOTIDE SEQUENCE [LARGE SCALE GENOMIC DNA]</scope>
    <source>
        <strain evidence="10 11">DSM 102189</strain>
    </source>
</reference>
<evidence type="ECO:0000256" key="6">
    <source>
        <dbReference type="RuleBase" id="RU362125"/>
    </source>
</evidence>
<feature type="domain" description="Acyl-CoA dehydrogenase/oxidase N-terminal" evidence="9">
    <location>
        <begin position="16"/>
        <end position="129"/>
    </location>
</feature>
<dbReference type="SUPFAM" id="SSF56645">
    <property type="entry name" value="Acyl-CoA dehydrogenase NM domain-like"/>
    <property type="match status" value="1"/>
</dbReference>
<dbReference type="Gene3D" id="2.40.110.10">
    <property type="entry name" value="Butyryl-CoA Dehydrogenase, subunit A, domain 2"/>
    <property type="match status" value="1"/>
</dbReference>
<dbReference type="PANTHER" id="PTHR48083:SF28">
    <property type="entry name" value="ACYL-COA DEHYDROGENASE FAMILY PROTEIN (AFU_ORTHOLOGUE AFUA_6G10880)-RELATED"/>
    <property type="match status" value="1"/>
</dbReference>
<dbReference type="SUPFAM" id="SSF47203">
    <property type="entry name" value="Acyl-CoA dehydrogenase C-terminal domain-like"/>
    <property type="match status" value="1"/>
</dbReference>
<evidence type="ECO:0000313" key="10">
    <source>
        <dbReference type="EMBL" id="MBB6229509.1"/>
    </source>
</evidence>
<dbReference type="Proteomes" id="UP000538147">
    <property type="component" value="Unassembled WGS sequence"/>
</dbReference>
<gene>
    <name evidence="10" type="ORF">FHS79_003712</name>
</gene>
<evidence type="ECO:0000313" key="11">
    <source>
        <dbReference type="Proteomes" id="UP000538147"/>
    </source>
</evidence>
<dbReference type="InterPro" id="IPR013786">
    <property type="entry name" value="AcylCoA_DH/ox_N"/>
</dbReference>
<evidence type="ECO:0000256" key="1">
    <source>
        <dbReference type="ARBA" id="ARBA00001974"/>
    </source>
</evidence>
<evidence type="ECO:0000256" key="2">
    <source>
        <dbReference type="ARBA" id="ARBA00009347"/>
    </source>
</evidence>
<evidence type="ECO:0000256" key="4">
    <source>
        <dbReference type="ARBA" id="ARBA00022827"/>
    </source>
</evidence>
<dbReference type="InterPro" id="IPR037069">
    <property type="entry name" value="AcylCoA_DH/ox_N_sf"/>
</dbReference>
<dbReference type="Gene3D" id="1.20.140.10">
    <property type="entry name" value="Butyryl-CoA Dehydrogenase, subunit A, domain 3"/>
    <property type="match status" value="1"/>
</dbReference>
<dbReference type="GO" id="GO:0005737">
    <property type="term" value="C:cytoplasm"/>
    <property type="evidence" value="ECO:0007669"/>
    <property type="project" value="TreeGrafter"/>
</dbReference>
<organism evidence="10 11">
    <name type="scientific">Polymorphobacter multimanifer</name>
    <dbReference type="NCBI Taxonomy" id="1070431"/>
    <lineage>
        <taxon>Bacteria</taxon>
        <taxon>Pseudomonadati</taxon>
        <taxon>Pseudomonadota</taxon>
        <taxon>Alphaproteobacteria</taxon>
        <taxon>Sphingomonadales</taxon>
        <taxon>Sphingosinicellaceae</taxon>
        <taxon>Polymorphobacter</taxon>
    </lineage>
</organism>
<keyword evidence="3 6" id="KW-0285">Flavoprotein</keyword>
<feature type="domain" description="Acyl-CoA dehydrogenase/oxidase C-terminal" evidence="7">
    <location>
        <begin position="238"/>
        <end position="386"/>
    </location>
</feature>
<dbReference type="Pfam" id="PF02771">
    <property type="entry name" value="Acyl-CoA_dh_N"/>
    <property type="match status" value="1"/>
</dbReference>
<proteinExistence type="inferred from homology"/>
<dbReference type="Gene3D" id="1.10.540.10">
    <property type="entry name" value="Acyl-CoA dehydrogenase/oxidase, N-terminal domain"/>
    <property type="match status" value="1"/>
</dbReference>
<dbReference type="Pfam" id="PF02770">
    <property type="entry name" value="Acyl-CoA_dh_M"/>
    <property type="match status" value="1"/>
</dbReference>
<dbReference type="RefSeq" id="WP_184203251.1">
    <property type="nucleotide sequence ID" value="NZ_BMOX01000151.1"/>
</dbReference>
<feature type="domain" description="Acyl-CoA oxidase/dehydrogenase middle" evidence="8">
    <location>
        <begin position="133"/>
        <end position="226"/>
    </location>
</feature>
<evidence type="ECO:0000256" key="5">
    <source>
        <dbReference type="ARBA" id="ARBA00023002"/>
    </source>
</evidence>
<comment type="similarity">
    <text evidence="2 6">Belongs to the acyl-CoA dehydrogenase family.</text>
</comment>
<dbReference type="EMBL" id="JACIIV010000059">
    <property type="protein sequence ID" value="MBB6229509.1"/>
    <property type="molecule type" value="Genomic_DNA"/>
</dbReference>
<dbReference type="InterPro" id="IPR050741">
    <property type="entry name" value="Acyl-CoA_dehydrogenase"/>
</dbReference>
<dbReference type="EC" id="1.3.8.7" evidence="10"/>
<keyword evidence="5 6" id="KW-0560">Oxidoreductase</keyword>
<evidence type="ECO:0000259" key="7">
    <source>
        <dbReference type="Pfam" id="PF00441"/>
    </source>
</evidence>
<evidence type="ECO:0000259" key="9">
    <source>
        <dbReference type="Pfam" id="PF02771"/>
    </source>
</evidence>
<dbReference type="GO" id="GO:0050660">
    <property type="term" value="F:flavin adenine dinucleotide binding"/>
    <property type="evidence" value="ECO:0007669"/>
    <property type="project" value="InterPro"/>
</dbReference>
<dbReference type="PANTHER" id="PTHR48083">
    <property type="entry name" value="MEDIUM-CHAIN SPECIFIC ACYL-COA DEHYDROGENASE, MITOCHONDRIAL-RELATED"/>
    <property type="match status" value="1"/>
</dbReference>
<dbReference type="InterPro" id="IPR036250">
    <property type="entry name" value="AcylCo_DH-like_C"/>
</dbReference>
<protein>
    <submittedName>
        <fullName evidence="10">Acyl-CoA dehydrogenase</fullName>
        <ecNumber evidence="10">1.3.8.7</ecNumber>
    </submittedName>
</protein>
<name>A0A841L8X8_9SPHN</name>
<keyword evidence="4 6" id="KW-0274">FAD</keyword>
<keyword evidence="11" id="KW-1185">Reference proteome</keyword>
<dbReference type="InterPro" id="IPR009075">
    <property type="entry name" value="AcylCo_DH/oxidase_C"/>
</dbReference>
<dbReference type="InterPro" id="IPR006091">
    <property type="entry name" value="Acyl-CoA_Oxase/DH_mid-dom"/>
</dbReference>
<accession>A0A841L8X8</accession>
<comment type="caution">
    <text evidence="10">The sequence shown here is derived from an EMBL/GenBank/DDBJ whole genome shotgun (WGS) entry which is preliminary data.</text>
</comment>
<dbReference type="GO" id="GO:0070991">
    <property type="term" value="F:medium-chain fatty acyl-CoA dehydrogenase activity"/>
    <property type="evidence" value="ECO:0007669"/>
    <property type="project" value="UniProtKB-EC"/>
</dbReference>
<dbReference type="AlphaFoldDB" id="A0A841L8X8"/>
<evidence type="ECO:0000256" key="3">
    <source>
        <dbReference type="ARBA" id="ARBA00022630"/>
    </source>
</evidence>
<evidence type="ECO:0000259" key="8">
    <source>
        <dbReference type="Pfam" id="PF02770"/>
    </source>
</evidence>
<sequence>MTSFDQWRARSPYYDETHEAVAASVRRFMDQHVHPHIDRWEAEGELPRSLHKLAAEAGILGLNYPEEYGGHSEGFDIFHSLTQSEEMAAAGAGGLGASLMTHSIGLPPILALGSEDMKRRIAPQVLAGDKIIALAITEPSGGSDVAQLRTKAEKVGNKYVVTGQKMFITSGMRADYFTVAVRTGGAGIPGISLMLVEADRPGVSRTRLDKMGWRCSDTAALHFDAVEVPPENLIGPENGGFAGIMRNFNSERLGMAHGCCAMARVALKEAVEWATTRETFGKRLAQHQSIRIKLADCERQIAATQAWVDLAAWQHRAGKGQPADYAMLKVQATRMLEAVAREAAQVLGGASYITGSKVERIYREVRVNAIGGGSEEIMLDLAGRQLGYG</sequence>